<comment type="caution">
    <text evidence="1">The sequence shown here is derived from an EMBL/GenBank/DDBJ whole genome shotgun (WGS) entry which is preliminary data.</text>
</comment>
<organism evidence="1 2">
    <name type="scientific">Gossypium arboreum</name>
    <name type="common">Tree cotton</name>
    <name type="synonym">Gossypium nanking</name>
    <dbReference type="NCBI Taxonomy" id="29729"/>
    <lineage>
        <taxon>Eukaryota</taxon>
        <taxon>Viridiplantae</taxon>
        <taxon>Streptophyta</taxon>
        <taxon>Embryophyta</taxon>
        <taxon>Tracheophyta</taxon>
        <taxon>Spermatophyta</taxon>
        <taxon>Magnoliopsida</taxon>
        <taxon>eudicotyledons</taxon>
        <taxon>Gunneridae</taxon>
        <taxon>Pentapetalae</taxon>
        <taxon>rosids</taxon>
        <taxon>malvids</taxon>
        <taxon>Malvales</taxon>
        <taxon>Malvaceae</taxon>
        <taxon>Malvoideae</taxon>
        <taxon>Gossypium</taxon>
    </lineage>
</organism>
<sequence>MASTTIVGFEVKRILMDSGSAAEVLTREAYQKMGLKEQALKRTSLLYGFANHLVEVKGCITLPITMTE</sequence>
<dbReference type="EMBL" id="JARKNE010000006">
    <property type="protein sequence ID" value="KAK5824923.1"/>
    <property type="molecule type" value="Genomic_DNA"/>
</dbReference>
<name>A0ABR0PKR8_GOSAR</name>
<protein>
    <submittedName>
        <fullName evidence="1">Uncharacterized protein</fullName>
    </submittedName>
</protein>
<evidence type="ECO:0000313" key="1">
    <source>
        <dbReference type="EMBL" id="KAK5824923.1"/>
    </source>
</evidence>
<dbReference type="Proteomes" id="UP001358586">
    <property type="component" value="Chromosome 6"/>
</dbReference>
<keyword evidence="2" id="KW-1185">Reference proteome</keyword>
<evidence type="ECO:0000313" key="2">
    <source>
        <dbReference type="Proteomes" id="UP001358586"/>
    </source>
</evidence>
<gene>
    <name evidence="1" type="ORF">PVK06_019712</name>
</gene>
<reference evidence="1 2" key="1">
    <citation type="submission" date="2023-03" db="EMBL/GenBank/DDBJ databases">
        <title>WGS of Gossypium arboreum.</title>
        <authorList>
            <person name="Yu D."/>
        </authorList>
    </citation>
    <scope>NUCLEOTIDE SEQUENCE [LARGE SCALE GENOMIC DNA]</scope>
    <source>
        <tissue evidence="1">Leaf</tissue>
    </source>
</reference>
<accession>A0ABR0PKR8</accession>
<proteinExistence type="predicted"/>